<proteinExistence type="predicted"/>
<accession>A0ABN9S576</accession>
<dbReference type="Proteomes" id="UP001189429">
    <property type="component" value="Unassembled WGS sequence"/>
</dbReference>
<name>A0ABN9S576_9DINO</name>
<feature type="region of interest" description="Disordered" evidence="2">
    <location>
        <begin position="314"/>
        <end position="401"/>
    </location>
</feature>
<feature type="compositionally biased region" description="Basic and acidic residues" evidence="2">
    <location>
        <begin position="55"/>
        <end position="69"/>
    </location>
</feature>
<evidence type="ECO:0000256" key="1">
    <source>
        <dbReference type="SAM" id="Coils"/>
    </source>
</evidence>
<evidence type="ECO:0008006" key="5">
    <source>
        <dbReference type="Google" id="ProtNLM"/>
    </source>
</evidence>
<comment type="caution">
    <text evidence="3">The sequence shown here is derived from an EMBL/GenBank/DDBJ whole genome shotgun (WGS) entry which is preliminary data.</text>
</comment>
<protein>
    <recommendedName>
        <fullName evidence="5">Mediator of RNA polymerase II transcription subunit 7</fullName>
    </recommendedName>
</protein>
<evidence type="ECO:0000256" key="2">
    <source>
        <dbReference type="SAM" id="MobiDB-lite"/>
    </source>
</evidence>
<gene>
    <name evidence="3" type="ORF">PCOR1329_LOCUS26614</name>
</gene>
<evidence type="ECO:0000313" key="4">
    <source>
        <dbReference type="Proteomes" id="UP001189429"/>
    </source>
</evidence>
<feature type="coiled-coil region" evidence="1">
    <location>
        <begin position="178"/>
        <end position="212"/>
    </location>
</feature>
<keyword evidence="4" id="KW-1185">Reference proteome</keyword>
<evidence type="ECO:0000313" key="3">
    <source>
        <dbReference type="EMBL" id="CAK0826964.1"/>
    </source>
</evidence>
<keyword evidence="1" id="KW-0175">Coiled coil</keyword>
<feature type="region of interest" description="Disordered" evidence="2">
    <location>
        <begin position="35"/>
        <end position="69"/>
    </location>
</feature>
<reference evidence="3" key="1">
    <citation type="submission" date="2023-10" db="EMBL/GenBank/DDBJ databases">
        <authorList>
            <person name="Chen Y."/>
            <person name="Shah S."/>
            <person name="Dougan E. K."/>
            <person name="Thang M."/>
            <person name="Chan C."/>
        </authorList>
    </citation>
    <scope>NUCLEOTIDE SEQUENCE [LARGE SCALE GENOMIC DNA]</scope>
</reference>
<dbReference type="EMBL" id="CAUYUJ010009501">
    <property type="protein sequence ID" value="CAK0826964.1"/>
    <property type="molecule type" value="Genomic_DNA"/>
</dbReference>
<organism evidence="3 4">
    <name type="scientific">Prorocentrum cordatum</name>
    <dbReference type="NCBI Taxonomy" id="2364126"/>
    <lineage>
        <taxon>Eukaryota</taxon>
        <taxon>Sar</taxon>
        <taxon>Alveolata</taxon>
        <taxon>Dinophyceae</taxon>
        <taxon>Prorocentrales</taxon>
        <taxon>Prorocentraceae</taxon>
        <taxon>Prorocentrum</taxon>
    </lineage>
</organism>
<sequence length="401" mass="45203">MPSGSGHIWDCACGRYVRGHHWACLCGRNYEQRVRGKTPQRQQQQHSRRPHSRSRRDGQKDFHEQGRKGIRQEQEEIKRFLGRVVTMKRSEAISYMQFLGYEQVPADIPGHQACKVKTKQRMFEIARLIIVAVRAGTTDHNHCIKEVACLKYMMGTTERLVDQLADLNIKRDTCQTYLKTMMAKINEMQIQYRDVEKDLAEWKAAIDELEELEDYMVGEEDEAMAGDNVNMGGRPTPVPPPPPPACTPAMDMNMTVVFAPQGMQRQQQFPPMPPQSYQPDMEIKQLSEMVKMLCQRQTYNDTRMGTIMTRLQQQTNTSASNHAEGGIPNSPSSIPAAQPCPPTLVGGTATPVQSEGRGISQSPIMVEVSASPTEIAEDPYGTQAKVEAKDEEMEELKGHVI</sequence>